<name>A0A2B7WSL4_POLH7</name>
<organism evidence="2 3">
    <name type="scientific">Polytolypa hystricis (strain UAMH7299)</name>
    <dbReference type="NCBI Taxonomy" id="1447883"/>
    <lineage>
        <taxon>Eukaryota</taxon>
        <taxon>Fungi</taxon>
        <taxon>Dikarya</taxon>
        <taxon>Ascomycota</taxon>
        <taxon>Pezizomycotina</taxon>
        <taxon>Eurotiomycetes</taxon>
        <taxon>Eurotiomycetidae</taxon>
        <taxon>Onygenales</taxon>
        <taxon>Onygenales incertae sedis</taxon>
        <taxon>Polytolypa</taxon>
    </lineage>
</organism>
<evidence type="ECO:0000313" key="2">
    <source>
        <dbReference type="EMBL" id="PGG99568.1"/>
    </source>
</evidence>
<feature type="domain" description="DUF7770" evidence="1">
    <location>
        <begin position="18"/>
        <end position="171"/>
    </location>
</feature>
<accession>A0A2B7WSL4</accession>
<keyword evidence="3" id="KW-1185">Reference proteome</keyword>
<reference evidence="2 3" key="1">
    <citation type="submission" date="2017-10" db="EMBL/GenBank/DDBJ databases">
        <title>Comparative genomics in systemic dimorphic fungi from Ajellomycetaceae.</title>
        <authorList>
            <person name="Munoz J.F."/>
            <person name="Mcewen J.G."/>
            <person name="Clay O.K."/>
            <person name="Cuomo C.A."/>
        </authorList>
    </citation>
    <scope>NUCLEOTIDE SEQUENCE [LARGE SCALE GENOMIC DNA]</scope>
    <source>
        <strain evidence="2 3">UAMH7299</strain>
    </source>
</reference>
<dbReference type="AlphaFoldDB" id="A0A2B7WSL4"/>
<evidence type="ECO:0000313" key="3">
    <source>
        <dbReference type="Proteomes" id="UP000224634"/>
    </source>
</evidence>
<dbReference type="EMBL" id="PDNA01000268">
    <property type="protein sequence ID" value="PGG99568.1"/>
    <property type="molecule type" value="Genomic_DNA"/>
</dbReference>
<dbReference type="InterPro" id="IPR056672">
    <property type="entry name" value="DUF7770"/>
</dbReference>
<gene>
    <name evidence="2" type="ORF">AJ80_09336</name>
</gene>
<sequence length="171" mass="18809">MSSAPVSNSDRTLTVTTIRVTVHTQGFFFDCDTRSSNHASIFLIAGPSKSIRLNMIKAGTTDTMGTYTETSCPYIQSVSSLHDIDVVAAPGLTVGRFLDVVHQKGLNKYELHYTGVGCRYWVKSVIEAFESAGFIDPSSPVSASQVAHDLEYNYTKNNDREHDPIRPGKFV</sequence>
<dbReference type="OrthoDB" id="3527137at2759"/>
<dbReference type="Proteomes" id="UP000224634">
    <property type="component" value="Unassembled WGS sequence"/>
</dbReference>
<protein>
    <recommendedName>
        <fullName evidence="1">DUF7770 domain-containing protein</fullName>
    </recommendedName>
</protein>
<dbReference type="STRING" id="1447883.A0A2B7WSL4"/>
<dbReference type="Pfam" id="PF24968">
    <property type="entry name" value="DUF7770"/>
    <property type="match status" value="1"/>
</dbReference>
<evidence type="ECO:0000259" key="1">
    <source>
        <dbReference type="Pfam" id="PF24968"/>
    </source>
</evidence>
<comment type="caution">
    <text evidence="2">The sequence shown here is derived from an EMBL/GenBank/DDBJ whole genome shotgun (WGS) entry which is preliminary data.</text>
</comment>
<proteinExistence type="predicted"/>